<gene>
    <name evidence="3" type="ORF">MtrunA17_Chr3g0106771</name>
</gene>
<keyword evidence="2" id="KW-0472">Membrane</keyword>
<dbReference type="Gene3D" id="3.30.559.10">
    <property type="entry name" value="Chloramphenicol acetyltransferase-like domain"/>
    <property type="match status" value="1"/>
</dbReference>
<dbReference type="InterPro" id="IPR050898">
    <property type="entry name" value="Plant_acyltransferase"/>
</dbReference>
<dbReference type="PANTHER" id="PTHR31147:SF25">
    <property type="entry name" value="HXXXD-TYPE ACYL-TRANSFERASE FAMILY PROTEIN"/>
    <property type="match status" value="1"/>
</dbReference>
<proteinExistence type="inferred from homology"/>
<dbReference type="EMBL" id="PSQE01000003">
    <property type="protein sequence ID" value="RHN67811.1"/>
    <property type="molecule type" value="Genomic_DNA"/>
</dbReference>
<dbReference type="EC" id="2.3.1.162" evidence="3"/>
<organism evidence="3">
    <name type="scientific">Medicago truncatula</name>
    <name type="common">Barrel medic</name>
    <name type="synonym">Medicago tribuloides</name>
    <dbReference type="NCBI Taxonomy" id="3880"/>
    <lineage>
        <taxon>Eukaryota</taxon>
        <taxon>Viridiplantae</taxon>
        <taxon>Streptophyta</taxon>
        <taxon>Embryophyta</taxon>
        <taxon>Tracheophyta</taxon>
        <taxon>Spermatophyta</taxon>
        <taxon>Magnoliopsida</taxon>
        <taxon>eudicotyledons</taxon>
        <taxon>Gunneridae</taxon>
        <taxon>Pentapetalae</taxon>
        <taxon>rosids</taxon>
        <taxon>fabids</taxon>
        <taxon>Fabales</taxon>
        <taxon>Fabaceae</taxon>
        <taxon>Papilionoideae</taxon>
        <taxon>50 kb inversion clade</taxon>
        <taxon>NPAAA clade</taxon>
        <taxon>Hologalegina</taxon>
        <taxon>IRL clade</taxon>
        <taxon>Trifolieae</taxon>
        <taxon>Medicago</taxon>
    </lineage>
</organism>
<evidence type="ECO:0000256" key="2">
    <source>
        <dbReference type="SAM" id="Phobius"/>
    </source>
</evidence>
<name>A0A396ISZ1_MEDTR</name>
<feature type="transmembrane region" description="Helical" evidence="2">
    <location>
        <begin position="76"/>
        <end position="96"/>
    </location>
</feature>
<evidence type="ECO:0000313" key="3">
    <source>
        <dbReference type="EMBL" id="RHN67811.1"/>
    </source>
</evidence>
<accession>A0A396ISZ1</accession>
<evidence type="ECO:0000256" key="1">
    <source>
        <dbReference type="ARBA" id="ARBA00009861"/>
    </source>
</evidence>
<dbReference type="GO" id="GO:0050638">
    <property type="term" value="F:taxadien-5-alpha-ol O-acetyltransferase activity"/>
    <property type="evidence" value="ECO:0007669"/>
    <property type="project" value="UniProtKB-EC"/>
</dbReference>
<dbReference type="Proteomes" id="UP000265566">
    <property type="component" value="Chromosome 3"/>
</dbReference>
<dbReference type="PANTHER" id="PTHR31147">
    <property type="entry name" value="ACYL TRANSFERASE 4"/>
    <property type="match status" value="1"/>
</dbReference>
<sequence>MAYQTATLMLEMKDVVLIKPSKSIPSCILSLSTIDNREIYNNLAQTVHVYRSPSINDSDSSFNFCHVFKEALSKALFYYYPFAGILVFFFFFFLSLNTNV</sequence>
<comment type="caution">
    <text evidence="3">The sequence shown here is derived from an EMBL/GenBank/DDBJ whole genome shotgun (WGS) entry which is preliminary data.</text>
</comment>
<dbReference type="Gramene" id="rna16047">
    <property type="protein sequence ID" value="RHN67811.1"/>
    <property type="gene ID" value="gene16047"/>
</dbReference>
<comment type="similarity">
    <text evidence="1">Belongs to the plant acyltransferase family.</text>
</comment>
<dbReference type="InterPro" id="IPR023213">
    <property type="entry name" value="CAT-like_dom_sf"/>
</dbReference>
<dbReference type="Pfam" id="PF02458">
    <property type="entry name" value="Transferase"/>
    <property type="match status" value="1"/>
</dbReference>
<keyword evidence="2" id="KW-1133">Transmembrane helix</keyword>
<reference evidence="3" key="1">
    <citation type="journal article" date="2018" name="Nat. Plants">
        <title>Whole-genome landscape of Medicago truncatula symbiotic genes.</title>
        <authorList>
            <person name="Pecrix Y."/>
            <person name="Gamas P."/>
            <person name="Carrere S."/>
        </authorList>
    </citation>
    <scope>NUCLEOTIDE SEQUENCE</scope>
    <source>
        <tissue evidence="3">Leaves</tissue>
    </source>
</reference>
<keyword evidence="3" id="KW-0808">Transferase</keyword>
<dbReference type="AlphaFoldDB" id="A0A396ISZ1"/>
<protein>
    <submittedName>
        <fullName evidence="3">Putative taxadien-5-alpha-ol O-acetyltransferase</fullName>
        <ecNumber evidence="3">2.3.1.162</ecNumber>
    </submittedName>
</protein>
<keyword evidence="2" id="KW-0812">Transmembrane</keyword>
<keyword evidence="3" id="KW-0012">Acyltransferase</keyword>